<dbReference type="PROSITE" id="PS50042">
    <property type="entry name" value="CNMP_BINDING_3"/>
    <property type="match status" value="1"/>
</dbReference>
<dbReference type="InterPro" id="IPR018490">
    <property type="entry name" value="cNMP-bd_dom_sf"/>
</dbReference>
<comment type="caution">
    <text evidence="2">The sequence shown here is derived from an EMBL/GenBank/DDBJ whole genome shotgun (WGS) entry which is preliminary data.</text>
</comment>
<protein>
    <submittedName>
        <fullName evidence="2">cAMP-binding protein</fullName>
    </submittedName>
</protein>
<name>A0A9W6EUV3_9FLAO</name>
<evidence type="ECO:0000259" key="1">
    <source>
        <dbReference type="PROSITE" id="PS50042"/>
    </source>
</evidence>
<keyword evidence="3" id="KW-1185">Reference proteome</keyword>
<reference evidence="2" key="1">
    <citation type="submission" date="2022-07" db="EMBL/GenBank/DDBJ databases">
        <title>Taxonomy of Novel Oxalotrophic and Methylotrophic Bacteria.</title>
        <authorList>
            <person name="Sahin N."/>
            <person name="Tani A."/>
        </authorList>
    </citation>
    <scope>NUCLEOTIDE SEQUENCE</scope>
    <source>
        <strain evidence="2">AM327</strain>
    </source>
</reference>
<dbReference type="SUPFAM" id="SSF51206">
    <property type="entry name" value="cAMP-binding domain-like"/>
    <property type="match status" value="1"/>
</dbReference>
<dbReference type="Proteomes" id="UP001143545">
    <property type="component" value="Unassembled WGS sequence"/>
</dbReference>
<dbReference type="CDD" id="cd00038">
    <property type="entry name" value="CAP_ED"/>
    <property type="match status" value="1"/>
</dbReference>
<dbReference type="RefSeq" id="WP_281756297.1">
    <property type="nucleotide sequence ID" value="NZ_BRVP01000029.1"/>
</dbReference>
<dbReference type="Pfam" id="PF00027">
    <property type="entry name" value="cNMP_binding"/>
    <property type="match status" value="1"/>
</dbReference>
<organism evidence="2 3">
    <name type="scientific">Neptunitalea chrysea</name>
    <dbReference type="NCBI Taxonomy" id="1647581"/>
    <lineage>
        <taxon>Bacteria</taxon>
        <taxon>Pseudomonadati</taxon>
        <taxon>Bacteroidota</taxon>
        <taxon>Flavobacteriia</taxon>
        <taxon>Flavobacteriales</taxon>
        <taxon>Flavobacteriaceae</taxon>
        <taxon>Neptunitalea</taxon>
    </lineage>
</organism>
<dbReference type="InterPro" id="IPR014710">
    <property type="entry name" value="RmlC-like_jellyroll"/>
</dbReference>
<accession>A0A9W6EUV3</accession>
<gene>
    <name evidence="2" type="ORF">NBRC110019_30010</name>
</gene>
<feature type="domain" description="Cyclic nucleotide-binding" evidence="1">
    <location>
        <begin position="1"/>
        <end position="94"/>
    </location>
</feature>
<evidence type="ECO:0000313" key="3">
    <source>
        <dbReference type="Proteomes" id="UP001143545"/>
    </source>
</evidence>
<dbReference type="AlphaFoldDB" id="A0A9W6EUV3"/>
<proteinExistence type="predicted"/>
<evidence type="ECO:0000313" key="2">
    <source>
        <dbReference type="EMBL" id="GLB53960.1"/>
    </source>
</evidence>
<dbReference type="InterPro" id="IPR000595">
    <property type="entry name" value="cNMP-bd_dom"/>
</dbReference>
<dbReference type="Gene3D" id="2.60.120.10">
    <property type="entry name" value="Jelly Rolls"/>
    <property type="match status" value="1"/>
</dbReference>
<dbReference type="EMBL" id="BRVP01000029">
    <property type="protein sequence ID" value="GLB53960.1"/>
    <property type="molecule type" value="Genomic_DNA"/>
</dbReference>
<sequence length="172" mass="19576">MGILPTTKKIKVNKGDVLLKQGQITKYGYLVETGCLKSYTLDNNGKEHILQFAPENWMISDLDSFTNQIPSVIFIEAIEDSEVAFISKSEFNEISQLEKTELIEIATKFRNNLIATNKRVIGLLSATAEQRYIDFTLLYPTLVQRLPLKLIASYIGVTPEYLSEIRRKLSKK</sequence>